<dbReference type="EMBL" id="JAYDYQ010002685">
    <property type="protein sequence ID" value="KAK4480907.1"/>
    <property type="molecule type" value="Genomic_DNA"/>
</dbReference>
<comment type="caution">
    <text evidence="1">The sequence shown here is derived from an EMBL/GenBank/DDBJ whole genome shotgun (WGS) entry which is preliminary data.</text>
</comment>
<proteinExistence type="predicted"/>
<gene>
    <name evidence="1" type="ORF">RD792_011765</name>
</gene>
<dbReference type="Gene3D" id="3.80.10.10">
    <property type="entry name" value="Ribonuclease Inhibitor"/>
    <property type="match status" value="1"/>
</dbReference>
<dbReference type="SUPFAM" id="SSF52058">
    <property type="entry name" value="L domain-like"/>
    <property type="match status" value="1"/>
</dbReference>
<keyword evidence="2" id="KW-1185">Reference proteome</keyword>
<sequence length="361" mass="42042">MFVHSVASADGRPFGLYYRSFSGHLSHPSSNIPQMKLLRVMNLRPNSDSSYELKIIDLLVQLRYLAIDRMPKPLVCNFVNLEFLIIDSEGTIYIPLVILKLVKLRHIKIKMYAKFEEDCYSCQTTNLRSLSNILITSDKDDETLRCSPHLRKLKCFYYDETLFPDLHSLTDLQILDLSFCTYFIGDLTKVNFPSTIKKLSLNDVGLPWEKISTIGRLPNLHVLKLSYHAFVGEEWETRDGEFQELRVLQLSFNDLIKQWITRSEHFPQLQTLLVYACINLTEIPSEIGDIPTLQKIEVYDSGYEVYKSAVQIAQEQRENGNEELHVITSNELNMEDLVRMLQERKLFQQQLKEASEREDTY</sequence>
<dbReference type="PANTHER" id="PTHR15140">
    <property type="entry name" value="TUBULIN-SPECIFIC CHAPERONE E"/>
    <property type="match status" value="1"/>
</dbReference>
<evidence type="ECO:0000313" key="2">
    <source>
        <dbReference type="Proteomes" id="UP001291926"/>
    </source>
</evidence>
<dbReference type="Proteomes" id="UP001291926">
    <property type="component" value="Unassembled WGS sequence"/>
</dbReference>
<reference evidence="1 2" key="1">
    <citation type="journal article" date="2023" name="bioRxiv">
        <title>Genome report: Whole genome sequence and annotation of Penstemon davidsonii.</title>
        <authorList>
            <person name="Ostevik K.L."/>
            <person name="Alabady M."/>
            <person name="Zhang M."/>
            <person name="Rausher M.D."/>
        </authorList>
    </citation>
    <scope>NUCLEOTIDE SEQUENCE [LARGE SCALE GENOMIC DNA]</scope>
    <source>
        <strain evidence="1">DNT005</strain>
        <tissue evidence="1">Whole leaf</tissue>
    </source>
</reference>
<evidence type="ECO:0000313" key="1">
    <source>
        <dbReference type="EMBL" id="KAK4480907.1"/>
    </source>
</evidence>
<protein>
    <submittedName>
        <fullName evidence="1">Uncharacterized protein</fullName>
    </submittedName>
</protein>
<dbReference type="InterPro" id="IPR032675">
    <property type="entry name" value="LRR_dom_sf"/>
</dbReference>
<organism evidence="1 2">
    <name type="scientific">Penstemon davidsonii</name>
    <dbReference type="NCBI Taxonomy" id="160366"/>
    <lineage>
        <taxon>Eukaryota</taxon>
        <taxon>Viridiplantae</taxon>
        <taxon>Streptophyta</taxon>
        <taxon>Embryophyta</taxon>
        <taxon>Tracheophyta</taxon>
        <taxon>Spermatophyta</taxon>
        <taxon>Magnoliopsida</taxon>
        <taxon>eudicotyledons</taxon>
        <taxon>Gunneridae</taxon>
        <taxon>Pentapetalae</taxon>
        <taxon>asterids</taxon>
        <taxon>lamiids</taxon>
        <taxon>Lamiales</taxon>
        <taxon>Plantaginaceae</taxon>
        <taxon>Cheloneae</taxon>
        <taxon>Penstemon</taxon>
    </lineage>
</organism>
<accession>A0ABR0CV17</accession>
<name>A0ABR0CV17_9LAMI</name>
<dbReference type="PANTHER" id="PTHR15140:SF37">
    <property type="entry name" value="UBIQUITIN-LIKE DOMAIN-CONTAINING PROTEIN"/>
    <property type="match status" value="1"/>
</dbReference>